<gene>
    <name evidence="8" type="ORF">JCM31826_04530</name>
</gene>
<evidence type="ECO:0000256" key="1">
    <source>
        <dbReference type="ARBA" id="ARBA00004141"/>
    </source>
</evidence>
<accession>A0A401XJ11</accession>
<dbReference type="RefSeq" id="WP_124397031.1">
    <property type="nucleotide sequence ID" value="NZ_BHZE01000003.1"/>
</dbReference>
<dbReference type="Pfam" id="PF13641">
    <property type="entry name" value="Glyco_tranf_2_3"/>
    <property type="match status" value="1"/>
</dbReference>
<dbReference type="Proteomes" id="UP000286715">
    <property type="component" value="Unassembled WGS sequence"/>
</dbReference>
<evidence type="ECO:0000313" key="9">
    <source>
        <dbReference type="Proteomes" id="UP000286715"/>
    </source>
</evidence>
<dbReference type="GO" id="GO:0016020">
    <property type="term" value="C:membrane"/>
    <property type="evidence" value="ECO:0007669"/>
    <property type="project" value="UniProtKB-SubCell"/>
</dbReference>
<comment type="subcellular location">
    <subcellularLocation>
        <location evidence="1">Membrane</location>
        <topology evidence="1">Multi-pass membrane protein</topology>
    </subcellularLocation>
</comment>
<dbReference type="InterPro" id="IPR050321">
    <property type="entry name" value="Glycosyltr_2/OpgH_subfam"/>
</dbReference>
<dbReference type="Gene3D" id="3.90.550.10">
    <property type="entry name" value="Spore Coat Polysaccharide Biosynthesis Protein SpsA, Chain A"/>
    <property type="match status" value="1"/>
</dbReference>
<dbReference type="SUPFAM" id="SSF53448">
    <property type="entry name" value="Nucleotide-diphospho-sugar transferases"/>
    <property type="match status" value="1"/>
</dbReference>
<feature type="transmembrane region" description="Helical" evidence="7">
    <location>
        <begin position="322"/>
        <end position="341"/>
    </location>
</feature>
<evidence type="ECO:0000313" key="8">
    <source>
        <dbReference type="EMBL" id="GCD76971.1"/>
    </source>
</evidence>
<dbReference type="GO" id="GO:0016757">
    <property type="term" value="F:glycosyltransferase activity"/>
    <property type="evidence" value="ECO:0007669"/>
    <property type="project" value="UniProtKB-KW"/>
</dbReference>
<dbReference type="PANTHER" id="PTHR43867">
    <property type="entry name" value="CELLULOSE SYNTHASE CATALYTIC SUBUNIT A [UDP-FORMING]"/>
    <property type="match status" value="1"/>
</dbReference>
<dbReference type="EMBL" id="BHZE01000003">
    <property type="protein sequence ID" value="GCD76971.1"/>
    <property type="molecule type" value="Genomic_DNA"/>
</dbReference>
<protein>
    <submittedName>
        <fullName evidence="8">Glycosyl transferase</fullName>
    </submittedName>
</protein>
<keyword evidence="6 7" id="KW-0472">Membrane</keyword>
<evidence type="ECO:0000256" key="4">
    <source>
        <dbReference type="ARBA" id="ARBA00022692"/>
    </source>
</evidence>
<proteinExistence type="predicted"/>
<feature type="transmembrane region" description="Helical" evidence="7">
    <location>
        <begin position="348"/>
        <end position="367"/>
    </location>
</feature>
<evidence type="ECO:0000256" key="3">
    <source>
        <dbReference type="ARBA" id="ARBA00022679"/>
    </source>
</evidence>
<evidence type="ECO:0000256" key="2">
    <source>
        <dbReference type="ARBA" id="ARBA00022676"/>
    </source>
</evidence>
<evidence type="ECO:0000256" key="7">
    <source>
        <dbReference type="SAM" id="Phobius"/>
    </source>
</evidence>
<feature type="transmembrane region" description="Helical" evidence="7">
    <location>
        <begin position="297"/>
        <end position="316"/>
    </location>
</feature>
<dbReference type="PANTHER" id="PTHR43867:SF2">
    <property type="entry name" value="CELLULOSE SYNTHASE CATALYTIC SUBUNIT A [UDP-FORMING]"/>
    <property type="match status" value="1"/>
</dbReference>
<sequence length="389" mass="44376">MKYVELLLFVLIGIQVFYFFIFAVAGLAPHELILKKGQPLTRFAVLIPGYKEDKIIVDTARQALEVDYPRERYRVIVLADSFQPETVQKLRAIGAEVLEVIFDHSTKAKSINKGLEYLENDPPEAIVILDSDNVMAHFFLRKVSDAFKSGHQIIQAHRTAKNKNTPMAILDAANEEIGNHIFRKGHRNMGLSSALIGSGMVFEYHLYKKYMAQITDTAGEDKQLEMLLLKDGHTIEFYEHAYVYDEKVSTTKNFGKQRTRWLGAQFYFFRNYFLDGLKHLILKGNVDYFDKCFQMALIPKVLLIGLMGIVGVVDYFTDWLTYNWLLLTVLYYSAMLISVPASMYNKDLLRAIAHIPVAIVALIGSILRINKKTATHFEVTEKGQTGEAK</sequence>
<dbReference type="OrthoDB" id="1523666at2"/>
<keyword evidence="3 8" id="KW-0808">Transferase</keyword>
<feature type="transmembrane region" description="Helical" evidence="7">
    <location>
        <begin position="6"/>
        <end position="28"/>
    </location>
</feature>
<comment type="caution">
    <text evidence="8">The sequence shown here is derived from an EMBL/GenBank/DDBJ whole genome shotgun (WGS) entry which is preliminary data.</text>
</comment>
<keyword evidence="2" id="KW-0328">Glycosyltransferase</keyword>
<keyword evidence="9" id="KW-1185">Reference proteome</keyword>
<name>A0A401XJ11_9FLAO</name>
<reference evidence="8 9" key="1">
    <citation type="submission" date="2018-11" db="EMBL/GenBank/DDBJ databases">
        <title>Schleiferia aggregans sp. nov., a moderately thermophilic heterotrophic bacterium isolated from microbial mats at a terrestrial hot spring.</title>
        <authorList>
            <person name="Iino T."/>
            <person name="Ohkuma M."/>
            <person name="Haruta S."/>
        </authorList>
    </citation>
    <scope>NUCLEOTIDE SEQUENCE [LARGE SCALE GENOMIC DNA]</scope>
    <source>
        <strain evidence="8 9">LA</strain>
    </source>
</reference>
<evidence type="ECO:0000256" key="6">
    <source>
        <dbReference type="ARBA" id="ARBA00023136"/>
    </source>
</evidence>
<evidence type="ECO:0000256" key="5">
    <source>
        <dbReference type="ARBA" id="ARBA00022989"/>
    </source>
</evidence>
<keyword evidence="4 7" id="KW-0812">Transmembrane</keyword>
<dbReference type="AlphaFoldDB" id="A0A401XJ11"/>
<organism evidence="8 9">
    <name type="scientific">Thermaurantimonas aggregans</name>
    <dbReference type="NCBI Taxonomy" id="2173829"/>
    <lineage>
        <taxon>Bacteria</taxon>
        <taxon>Pseudomonadati</taxon>
        <taxon>Bacteroidota</taxon>
        <taxon>Flavobacteriia</taxon>
        <taxon>Flavobacteriales</taxon>
        <taxon>Schleiferiaceae</taxon>
        <taxon>Thermaurantimonas</taxon>
    </lineage>
</organism>
<dbReference type="InterPro" id="IPR029044">
    <property type="entry name" value="Nucleotide-diphossugar_trans"/>
</dbReference>
<keyword evidence="5 7" id="KW-1133">Transmembrane helix</keyword>